<organism evidence="1 2">
    <name type="scientific">Imshaugia aleurites</name>
    <dbReference type="NCBI Taxonomy" id="172621"/>
    <lineage>
        <taxon>Eukaryota</taxon>
        <taxon>Fungi</taxon>
        <taxon>Dikarya</taxon>
        <taxon>Ascomycota</taxon>
        <taxon>Pezizomycotina</taxon>
        <taxon>Lecanoromycetes</taxon>
        <taxon>OSLEUM clade</taxon>
        <taxon>Lecanoromycetidae</taxon>
        <taxon>Lecanorales</taxon>
        <taxon>Lecanorineae</taxon>
        <taxon>Parmeliaceae</taxon>
        <taxon>Imshaugia</taxon>
    </lineage>
</organism>
<dbReference type="Proteomes" id="UP000664534">
    <property type="component" value="Unassembled WGS sequence"/>
</dbReference>
<dbReference type="SUPFAM" id="SSF81383">
    <property type="entry name" value="F-box domain"/>
    <property type="match status" value="1"/>
</dbReference>
<protein>
    <recommendedName>
        <fullName evidence="3">F-box domain-containing protein</fullName>
    </recommendedName>
</protein>
<evidence type="ECO:0008006" key="3">
    <source>
        <dbReference type="Google" id="ProtNLM"/>
    </source>
</evidence>
<evidence type="ECO:0000313" key="2">
    <source>
        <dbReference type="Proteomes" id="UP000664534"/>
    </source>
</evidence>
<sequence>MALTFYRPSNPSTTCYIDLLPPEIATLIWCFSDDEDLPNLRLVSLFWNDVATPFWFQEVRLVFKRDSFQRLLNISRHPVISKQVISLYYEPDELHEYVTQDLWEERVSDSSYSEDVVADPAPNASERDLRAWRRHITKIHERPRHNFSKSFLKKAYKEYTRMYGEQEDLRKCEYGTKEFSDAMSRLPKLSEICMNYEGAIRPKGAKHAFAAGLLNAGGNHCGIPFMRSLLLAVHEAGIELNVLELGRVDWRFLSQNDDILKRVKRALNHLTTLGLDISTRKGETGNKLGVGIPTCRRYLSQNPKLIEFLAAAPNLKKLTIGFDFNEPFAPAELSQIFGSTTWPYLESISLHCIDAVSENLNHFFNRHASTLKEVQMSFIRLQEGTWIKTLENMKKDLNLKSALFGGELLGEHPHQHWKLWPRSWVALSDMQPQKNRTCKAIEDYLVQGGTCPLLDEDAHPQFEW</sequence>
<comment type="caution">
    <text evidence="1">The sequence shown here is derived from an EMBL/GenBank/DDBJ whole genome shotgun (WGS) entry which is preliminary data.</text>
</comment>
<name>A0A8H3EK00_9LECA</name>
<evidence type="ECO:0000313" key="1">
    <source>
        <dbReference type="EMBL" id="CAF9907954.1"/>
    </source>
</evidence>
<keyword evidence="2" id="KW-1185">Reference proteome</keyword>
<reference evidence="1" key="1">
    <citation type="submission" date="2021-03" db="EMBL/GenBank/DDBJ databases">
        <authorList>
            <person name="Tagirdzhanova G."/>
        </authorList>
    </citation>
    <scope>NUCLEOTIDE SEQUENCE</scope>
</reference>
<proteinExistence type="predicted"/>
<dbReference type="OrthoDB" id="5422579at2759"/>
<accession>A0A8H3EK00</accession>
<gene>
    <name evidence="1" type="ORF">IMSHALPRED_006541</name>
</gene>
<dbReference type="InterPro" id="IPR036047">
    <property type="entry name" value="F-box-like_dom_sf"/>
</dbReference>
<dbReference type="AlphaFoldDB" id="A0A8H3EK00"/>
<dbReference type="EMBL" id="CAJPDT010000004">
    <property type="protein sequence ID" value="CAF9907954.1"/>
    <property type="molecule type" value="Genomic_DNA"/>
</dbReference>